<keyword evidence="3" id="KW-1185">Reference proteome</keyword>
<feature type="region of interest" description="Disordered" evidence="1">
    <location>
        <begin position="1"/>
        <end position="49"/>
    </location>
</feature>
<evidence type="ECO:0000313" key="3">
    <source>
        <dbReference type="Proteomes" id="UP001152523"/>
    </source>
</evidence>
<evidence type="ECO:0000256" key="1">
    <source>
        <dbReference type="SAM" id="MobiDB-lite"/>
    </source>
</evidence>
<accession>A0AAV0DJ89</accession>
<sequence>MGETTLTSQGPHSHSFGKNAKKEPHPLSPSLLLSASTNPSKKRKTSILLFPSLKRAQTIEVQGGRLKGEKARKSEDD</sequence>
<proteinExistence type="predicted"/>
<organism evidence="2 3">
    <name type="scientific">Cuscuta epithymum</name>
    <dbReference type="NCBI Taxonomy" id="186058"/>
    <lineage>
        <taxon>Eukaryota</taxon>
        <taxon>Viridiplantae</taxon>
        <taxon>Streptophyta</taxon>
        <taxon>Embryophyta</taxon>
        <taxon>Tracheophyta</taxon>
        <taxon>Spermatophyta</taxon>
        <taxon>Magnoliopsida</taxon>
        <taxon>eudicotyledons</taxon>
        <taxon>Gunneridae</taxon>
        <taxon>Pentapetalae</taxon>
        <taxon>asterids</taxon>
        <taxon>lamiids</taxon>
        <taxon>Solanales</taxon>
        <taxon>Convolvulaceae</taxon>
        <taxon>Cuscuteae</taxon>
        <taxon>Cuscuta</taxon>
        <taxon>Cuscuta subgen. Cuscuta</taxon>
    </lineage>
</organism>
<name>A0AAV0DJ89_9ASTE</name>
<gene>
    <name evidence="2" type="ORF">CEPIT_LOCUS14718</name>
</gene>
<feature type="compositionally biased region" description="Low complexity" evidence="1">
    <location>
        <begin position="28"/>
        <end position="39"/>
    </location>
</feature>
<reference evidence="2" key="1">
    <citation type="submission" date="2022-07" db="EMBL/GenBank/DDBJ databases">
        <authorList>
            <person name="Macas J."/>
            <person name="Novak P."/>
            <person name="Neumann P."/>
        </authorList>
    </citation>
    <scope>NUCLEOTIDE SEQUENCE</scope>
</reference>
<evidence type="ECO:0000313" key="2">
    <source>
        <dbReference type="EMBL" id="CAH9099041.1"/>
    </source>
</evidence>
<feature type="compositionally biased region" description="Polar residues" evidence="1">
    <location>
        <begin position="1"/>
        <end position="12"/>
    </location>
</feature>
<comment type="caution">
    <text evidence="2">The sequence shown here is derived from an EMBL/GenBank/DDBJ whole genome shotgun (WGS) entry which is preliminary data.</text>
</comment>
<dbReference type="Proteomes" id="UP001152523">
    <property type="component" value="Unassembled WGS sequence"/>
</dbReference>
<dbReference type="EMBL" id="CAMAPF010000104">
    <property type="protein sequence ID" value="CAH9099041.1"/>
    <property type="molecule type" value="Genomic_DNA"/>
</dbReference>
<dbReference type="AlphaFoldDB" id="A0AAV0DJ89"/>
<protein>
    <submittedName>
        <fullName evidence="2">Uncharacterized protein</fullName>
    </submittedName>
</protein>